<organism evidence="1 2">
    <name type="scientific">Polaromonas aquatica</name>
    <dbReference type="NCBI Taxonomy" id="332657"/>
    <lineage>
        <taxon>Bacteria</taxon>
        <taxon>Pseudomonadati</taxon>
        <taxon>Pseudomonadota</taxon>
        <taxon>Betaproteobacteria</taxon>
        <taxon>Burkholderiales</taxon>
        <taxon>Comamonadaceae</taxon>
        <taxon>Polaromonas</taxon>
    </lineage>
</organism>
<gene>
    <name evidence="1" type="ORF">ACFQND_01445</name>
</gene>
<reference evidence="2" key="1">
    <citation type="journal article" date="2019" name="Int. J. Syst. Evol. Microbiol.">
        <title>The Global Catalogue of Microorganisms (GCM) 10K type strain sequencing project: providing services to taxonomists for standard genome sequencing and annotation.</title>
        <authorList>
            <consortium name="The Broad Institute Genomics Platform"/>
            <consortium name="The Broad Institute Genome Sequencing Center for Infectious Disease"/>
            <person name="Wu L."/>
            <person name="Ma J."/>
        </authorList>
    </citation>
    <scope>NUCLEOTIDE SEQUENCE [LARGE SCALE GENOMIC DNA]</scope>
    <source>
        <strain evidence="2">CCUG 39402</strain>
    </source>
</reference>
<keyword evidence="2" id="KW-1185">Reference proteome</keyword>
<evidence type="ECO:0000313" key="1">
    <source>
        <dbReference type="EMBL" id="MFC6279903.1"/>
    </source>
</evidence>
<name>A0ABW1TRC7_9BURK</name>
<accession>A0ABW1TRC7</accession>
<dbReference type="RefSeq" id="WP_371435515.1">
    <property type="nucleotide sequence ID" value="NZ_JBHSRS010000002.1"/>
</dbReference>
<proteinExistence type="predicted"/>
<protein>
    <submittedName>
        <fullName evidence="1">Uncharacterized protein</fullName>
    </submittedName>
</protein>
<evidence type="ECO:0000313" key="2">
    <source>
        <dbReference type="Proteomes" id="UP001596270"/>
    </source>
</evidence>
<comment type="caution">
    <text evidence="1">The sequence shown here is derived from an EMBL/GenBank/DDBJ whole genome shotgun (WGS) entry which is preliminary data.</text>
</comment>
<dbReference type="Proteomes" id="UP001596270">
    <property type="component" value="Unassembled WGS sequence"/>
</dbReference>
<sequence length="387" mass="43955">MTQTIDPSDDGEITQGTTAPFFQCSTNELFRIGQLHGSANDAAAYLVLCGGVNERHDVRGTTHGAKSISTTTEITYRDAEHSIAWLEKHNFIVRPEVAGDAPTPQRRNKTQVQWVITDQNPNVAFSQQLLRGVRAGAKRPLVAFFERTRGNDDISTVEARLDALVLYGFLMRDMDYAAWGGVNPAAWSNRFVRVEESEDLTPPELLLDESDQIMVTICEAPLSNTYRHVVNEALGYIPDEDARLSRFWHALDQLRESQLVYRVLNLWKGDPLGTDRPRHAEPLATLYVNDAWAQRVDPSVQADVNRAAWRHYSEFKEFEFDSDGVMNEALAGRYRYIVKAGTQDRYTVLAQLRTRYWPANKPTVKGRDEEKKRTLAWQKKMQALKPG</sequence>
<dbReference type="EMBL" id="JBHSRS010000002">
    <property type="protein sequence ID" value="MFC6279903.1"/>
    <property type="molecule type" value="Genomic_DNA"/>
</dbReference>